<dbReference type="PANTHER" id="PTHR30419">
    <property type="entry name" value="HTH-TYPE TRANSCRIPTIONAL REGULATOR YBHD"/>
    <property type="match status" value="1"/>
</dbReference>
<reference evidence="6" key="1">
    <citation type="submission" date="2020-10" db="EMBL/GenBank/DDBJ databases">
        <authorList>
            <person name="Gilroy R."/>
        </authorList>
    </citation>
    <scope>NUCLEOTIDE SEQUENCE</scope>
    <source>
        <strain evidence="6">CHK195-11698</strain>
    </source>
</reference>
<comment type="similarity">
    <text evidence="1">Belongs to the LysR transcriptional regulatory family.</text>
</comment>
<dbReference type="FunFam" id="1.10.10.10:FF:000001">
    <property type="entry name" value="LysR family transcriptional regulator"/>
    <property type="match status" value="1"/>
</dbReference>
<evidence type="ECO:0000313" key="6">
    <source>
        <dbReference type="EMBL" id="HIU14784.1"/>
    </source>
</evidence>
<keyword evidence="3" id="KW-0238">DNA-binding</keyword>
<proteinExistence type="inferred from homology"/>
<evidence type="ECO:0000256" key="1">
    <source>
        <dbReference type="ARBA" id="ARBA00009437"/>
    </source>
</evidence>
<evidence type="ECO:0000256" key="4">
    <source>
        <dbReference type="ARBA" id="ARBA00023163"/>
    </source>
</evidence>
<dbReference type="Pfam" id="PF03466">
    <property type="entry name" value="LysR_substrate"/>
    <property type="match status" value="1"/>
</dbReference>
<protein>
    <submittedName>
        <fullName evidence="6">LysR family transcriptional regulator</fullName>
    </submittedName>
</protein>
<keyword evidence="2" id="KW-0805">Transcription regulation</keyword>
<evidence type="ECO:0000256" key="2">
    <source>
        <dbReference type="ARBA" id="ARBA00023015"/>
    </source>
</evidence>
<dbReference type="InterPro" id="IPR036388">
    <property type="entry name" value="WH-like_DNA-bd_sf"/>
</dbReference>
<dbReference type="AlphaFoldDB" id="A0A9D1L1F8"/>
<keyword evidence="4" id="KW-0804">Transcription</keyword>
<dbReference type="SUPFAM" id="SSF46785">
    <property type="entry name" value="Winged helix' DNA-binding domain"/>
    <property type="match status" value="1"/>
</dbReference>
<dbReference type="Pfam" id="PF00126">
    <property type="entry name" value="HTH_1"/>
    <property type="match status" value="1"/>
</dbReference>
<sequence>MEIRALRYFLETAREENMSQAAKRLYVSQSALSRQIKSLEEELGQKLFIRHSFHIELTEAGILLRKRAEDILKMVDKTCEEFQSLDDTISGEIQIGCSESQATHLVARVLVRLHQLYPGIRYHLKSGNTEDITGDLDKGLLDFAIIAQPVNLTKYQFLALPSHDTWGVILPKTHPLAQKETLNVNDIQEIPLIVSRQGLTQDYPKLFGQAQDALNIVATFNLPYNGSLLVKEGLGFMLCFDGLIDTSEQSELCFRPLSPKLESEGNLIWKKYQAFSPASQALLDLLRTTYGTQPEKTDTHIHD</sequence>
<dbReference type="GO" id="GO:0003700">
    <property type="term" value="F:DNA-binding transcription factor activity"/>
    <property type="evidence" value="ECO:0007669"/>
    <property type="project" value="InterPro"/>
</dbReference>
<dbReference type="PANTHER" id="PTHR30419:SF8">
    <property type="entry name" value="NITROGEN ASSIMILATION TRANSCRIPTIONAL ACTIVATOR-RELATED"/>
    <property type="match status" value="1"/>
</dbReference>
<dbReference type="InterPro" id="IPR005119">
    <property type="entry name" value="LysR_subst-bd"/>
</dbReference>
<dbReference type="PRINTS" id="PR00039">
    <property type="entry name" value="HTHLYSR"/>
</dbReference>
<evidence type="ECO:0000256" key="3">
    <source>
        <dbReference type="ARBA" id="ARBA00023125"/>
    </source>
</evidence>
<dbReference type="Gene3D" id="1.10.10.10">
    <property type="entry name" value="Winged helix-like DNA-binding domain superfamily/Winged helix DNA-binding domain"/>
    <property type="match status" value="1"/>
</dbReference>
<dbReference type="InterPro" id="IPR036390">
    <property type="entry name" value="WH_DNA-bd_sf"/>
</dbReference>
<comment type="caution">
    <text evidence="6">The sequence shown here is derived from an EMBL/GenBank/DDBJ whole genome shotgun (WGS) entry which is preliminary data.</text>
</comment>
<dbReference type="PROSITE" id="PS50931">
    <property type="entry name" value="HTH_LYSR"/>
    <property type="match status" value="1"/>
</dbReference>
<dbReference type="GO" id="GO:0003677">
    <property type="term" value="F:DNA binding"/>
    <property type="evidence" value="ECO:0007669"/>
    <property type="project" value="UniProtKB-KW"/>
</dbReference>
<dbReference type="GO" id="GO:0005829">
    <property type="term" value="C:cytosol"/>
    <property type="evidence" value="ECO:0007669"/>
    <property type="project" value="TreeGrafter"/>
</dbReference>
<dbReference type="SUPFAM" id="SSF53850">
    <property type="entry name" value="Periplasmic binding protein-like II"/>
    <property type="match status" value="1"/>
</dbReference>
<dbReference type="InterPro" id="IPR000847">
    <property type="entry name" value="LysR_HTH_N"/>
</dbReference>
<gene>
    <name evidence="6" type="ORF">IAD15_12095</name>
</gene>
<reference evidence="6" key="2">
    <citation type="journal article" date="2021" name="PeerJ">
        <title>Extensive microbial diversity within the chicken gut microbiome revealed by metagenomics and culture.</title>
        <authorList>
            <person name="Gilroy R."/>
            <person name="Ravi A."/>
            <person name="Getino M."/>
            <person name="Pursley I."/>
            <person name="Horton D.L."/>
            <person name="Alikhan N.F."/>
            <person name="Baker D."/>
            <person name="Gharbi K."/>
            <person name="Hall N."/>
            <person name="Watson M."/>
            <person name="Adriaenssens E.M."/>
            <person name="Foster-Nyarko E."/>
            <person name="Jarju S."/>
            <person name="Secka A."/>
            <person name="Antonio M."/>
            <person name="Oren A."/>
            <person name="Chaudhuri R.R."/>
            <person name="La Ragione R."/>
            <person name="Hildebrand F."/>
            <person name="Pallen M.J."/>
        </authorList>
    </citation>
    <scope>NUCLEOTIDE SEQUENCE</scope>
    <source>
        <strain evidence="6">CHK195-11698</strain>
    </source>
</reference>
<dbReference type="Proteomes" id="UP000824175">
    <property type="component" value="Unassembled WGS sequence"/>
</dbReference>
<accession>A0A9D1L1F8</accession>
<feature type="domain" description="HTH lysR-type" evidence="5">
    <location>
        <begin position="1"/>
        <end position="58"/>
    </location>
</feature>
<organism evidence="6 7">
    <name type="scientific">Candidatus Fimiplasma intestinipullorum</name>
    <dbReference type="NCBI Taxonomy" id="2840825"/>
    <lineage>
        <taxon>Bacteria</taxon>
        <taxon>Bacillati</taxon>
        <taxon>Bacillota</taxon>
        <taxon>Clostridia</taxon>
        <taxon>Eubacteriales</taxon>
        <taxon>Candidatus Fimiplasma</taxon>
    </lineage>
</organism>
<dbReference type="Gene3D" id="3.40.190.290">
    <property type="match status" value="1"/>
</dbReference>
<evidence type="ECO:0000259" key="5">
    <source>
        <dbReference type="PROSITE" id="PS50931"/>
    </source>
</evidence>
<name>A0A9D1L1F8_9FIRM</name>
<dbReference type="CDD" id="cd05466">
    <property type="entry name" value="PBP2_LTTR_substrate"/>
    <property type="match status" value="1"/>
</dbReference>
<evidence type="ECO:0000313" key="7">
    <source>
        <dbReference type="Proteomes" id="UP000824175"/>
    </source>
</evidence>
<dbReference type="InterPro" id="IPR050950">
    <property type="entry name" value="HTH-type_LysR_regulators"/>
</dbReference>
<dbReference type="EMBL" id="DVMJ01000114">
    <property type="protein sequence ID" value="HIU14784.1"/>
    <property type="molecule type" value="Genomic_DNA"/>
</dbReference>